<protein>
    <recommendedName>
        <fullName evidence="3">Protein kinase domain-containing protein</fullName>
    </recommendedName>
</protein>
<name>A0AAQ3N3Q9_VIGMU</name>
<accession>A0AAQ3N3Q9</accession>
<gene>
    <name evidence="1" type="ORF">V8G54_022718</name>
</gene>
<organism evidence="1 2">
    <name type="scientific">Vigna mungo</name>
    <name type="common">Black gram</name>
    <name type="synonym">Phaseolus mungo</name>
    <dbReference type="NCBI Taxonomy" id="3915"/>
    <lineage>
        <taxon>Eukaryota</taxon>
        <taxon>Viridiplantae</taxon>
        <taxon>Streptophyta</taxon>
        <taxon>Embryophyta</taxon>
        <taxon>Tracheophyta</taxon>
        <taxon>Spermatophyta</taxon>
        <taxon>Magnoliopsida</taxon>
        <taxon>eudicotyledons</taxon>
        <taxon>Gunneridae</taxon>
        <taxon>Pentapetalae</taxon>
        <taxon>rosids</taxon>
        <taxon>fabids</taxon>
        <taxon>Fabales</taxon>
        <taxon>Fabaceae</taxon>
        <taxon>Papilionoideae</taxon>
        <taxon>50 kb inversion clade</taxon>
        <taxon>NPAAA clade</taxon>
        <taxon>indigoferoid/millettioid clade</taxon>
        <taxon>Phaseoleae</taxon>
        <taxon>Vigna</taxon>
    </lineage>
</organism>
<dbReference type="Proteomes" id="UP001374535">
    <property type="component" value="Chromosome 7"/>
</dbReference>
<keyword evidence="2" id="KW-1185">Reference proteome</keyword>
<evidence type="ECO:0000313" key="1">
    <source>
        <dbReference type="EMBL" id="WVZ01912.1"/>
    </source>
</evidence>
<dbReference type="InterPro" id="IPR011009">
    <property type="entry name" value="Kinase-like_dom_sf"/>
</dbReference>
<dbReference type="InterPro" id="IPR044630">
    <property type="entry name" value="SPA1/2/3/4"/>
</dbReference>
<dbReference type="PANTHER" id="PTHR44218:SF1">
    <property type="entry name" value="PROTEIN SPA1-RELATED 3"/>
    <property type="match status" value="1"/>
</dbReference>
<reference evidence="1 2" key="1">
    <citation type="journal article" date="2023" name="Life. Sci Alliance">
        <title>Evolutionary insights into 3D genome organization and epigenetic landscape of Vigna mungo.</title>
        <authorList>
            <person name="Junaid A."/>
            <person name="Singh B."/>
            <person name="Bhatia S."/>
        </authorList>
    </citation>
    <scope>NUCLEOTIDE SEQUENCE [LARGE SCALE GENOMIC DNA]</scope>
    <source>
        <strain evidence="1">Urdbean</strain>
    </source>
</reference>
<dbReference type="SUPFAM" id="SSF56112">
    <property type="entry name" value="Protein kinase-like (PK-like)"/>
    <property type="match status" value="1"/>
</dbReference>
<proteinExistence type="predicted"/>
<dbReference type="PANTHER" id="PTHR44218">
    <property type="entry name" value="PROTEIN SPA1-RELATED 2"/>
    <property type="match status" value="1"/>
</dbReference>
<dbReference type="EMBL" id="CP144694">
    <property type="protein sequence ID" value="WVZ01912.1"/>
    <property type="molecule type" value="Genomic_DNA"/>
</dbReference>
<sequence length="346" mass="38916">MVWHQAEKLTLKLAYILECLCGTLGTTGMHLSYDLMVKLVQVRETSWANYSVHLGPDSSGYKVFRSRALTCFSDPYSPEKAPFLVRHYHRINFKHLIDKVVLAERDQHKDLGMGDTSLRQWLDNPQRSVNFCECLNIFRQIVEIVHVAHSQGNAVHNVRPSCFVMSSFRHASSMDPASCSDADLDTPEEDSEIKTPTLTPSCDMHQQRCLGSDDFVPAKTSIASSSSVVFVAPTSLMEDIEGKDEEVAGKKQLLAIKQELVMELSWYTSPEEVAGAVSSCASDIFQLGVLLFELFCPLSRTEEKSRTMSSLRNRVLPPQLLLKWPKEASFCLWLLHPEPSHRPTIG</sequence>
<evidence type="ECO:0008006" key="3">
    <source>
        <dbReference type="Google" id="ProtNLM"/>
    </source>
</evidence>
<dbReference type="GO" id="GO:0009640">
    <property type="term" value="P:photomorphogenesis"/>
    <property type="evidence" value="ECO:0007669"/>
    <property type="project" value="InterPro"/>
</dbReference>
<dbReference type="Gene3D" id="1.10.510.10">
    <property type="entry name" value="Transferase(Phosphotransferase) domain 1"/>
    <property type="match status" value="1"/>
</dbReference>
<dbReference type="AlphaFoldDB" id="A0AAQ3N3Q9"/>
<evidence type="ECO:0000313" key="2">
    <source>
        <dbReference type="Proteomes" id="UP001374535"/>
    </source>
</evidence>